<dbReference type="OrthoDB" id="246649at2"/>
<name>A0A5C6DX99_9BACT</name>
<sequence length="285" mass="31121">MNRDKSRSQEMFTFSMVAAAAMVITAAITAEHRAEAEWHTHVNRLGRLWGVGWGDGYQACQCSECRILADLPPKTFCEMQQQGSRCRDAGCQGGCDQACDQPGCLQGGALFYQPSQYGSHYFEPMSHLTPPPNLPLYGSEDETPAMRYGVPTDEAWNPRADMDERPAEEMPAEELQKNIPDSARLPLPIRVGRLAPVVNPILSLDTPSLDPVVDGFPVPPEPRRVAVLNRSVQSNEPVRLPAVNAPTPSRPMASLGQSATTSPVRLPMPAGAPTQNRPVRLPTID</sequence>
<keyword evidence="3" id="KW-1185">Reference proteome</keyword>
<accession>A0A5C6DX99</accession>
<gene>
    <name evidence="2" type="ORF">Poly41_13500</name>
</gene>
<dbReference type="EMBL" id="SJPV01000002">
    <property type="protein sequence ID" value="TWU40517.1"/>
    <property type="molecule type" value="Genomic_DNA"/>
</dbReference>
<dbReference type="AlphaFoldDB" id="A0A5C6DX99"/>
<organism evidence="2 3">
    <name type="scientific">Novipirellula artificiosorum</name>
    <dbReference type="NCBI Taxonomy" id="2528016"/>
    <lineage>
        <taxon>Bacteria</taxon>
        <taxon>Pseudomonadati</taxon>
        <taxon>Planctomycetota</taxon>
        <taxon>Planctomycetia</taxon>
        <taxon>Pirellulales</taxon>
        <taxon>Pirellulaceae</taxon>
        <taxon>Novipirellula</taxon>
    </lineage>
</organism>
<protein>
    <submittedName>
        <fullName evidence="2">Uncharacterized protein</fullName>
    </submittedName>
</protein>
<reference evidence="2 3" key="1">
    <citation type="submission" date="2019-02" db="EMBL/GenBank/DDBJ databases">
        <title>Deep-cultivation of Planctomycetes and their phenomic and genomic characterization uncovers novel biology.</title>
        <authorList>
            <person name="Wiegand S."/>
            <person name="Jogler M."/>
            <person name="Boedeker C."/>
            <person name="Pinto D."/>
            <person name="Vollmers J."/>
            <person name="Rivas-Marin E."/>
            <person name="Kohn T."/>
            <person name="Peeters S.H."/>
            <person name="Heuer A."/>
            <person name="Rast P."/>
            <person name="Oberbeckmann S."/>
            <person name="Bunk B."/>
            <person name="Jeske O."/>
            <person name="Meyerdierks A."/>
            <person name="Storesund J.E."/>
            <person name="Kallscheuer N."/>
            <person name="Luecker S."/>
            <person name="Lage O.M."/>
            <person name="Pohl T."/>
            <person name="Merkel B.J."/>
            <person name="Hornburger P."/>
            <person name="Mueller R.-W."/>
            <person name="Bruemmer F."/>
            <person name="Labrenz M."/>
            <person name="Spormann A.M."/>
            <person name="Op Den Camp H."/>
            <person name="Overmann J."/>
            <person name="Amann R."/>
            <person name="Jetten M.S.M."/>
            <person name="Mascher T."/>
            <person name="Medema M.H."/>
            <person name="Devos D.P."/>
            <person name="Kaster A.-K."/>
            <person name="Ovreas L."/>
            <person name="Rohde M."/>
            <person name="Galperin M.Y."/>
            <person name="Jogler C."/>
        </authorList>
    </citation>
    <scope>NUCLEOTIDE SEQUENCE [LARGE SCALE GENOMIC DNA]</scope>
    <source>
        <strain evidence="2 3">Poly41</strain>
    </source>
</reference>
<dbReference type="Proteomes" id="UP000319143">
    <property type="component" value="Unassembled WGS sequence"/>
</dbReference>
<proteinExistence type="predicted"/>
<feature type="region of interest" description="Disordered" evidence="1">
    <location>
        <begin position="238"/>
        <end position="285"/>
    </location>
</feature>
<dbReference type="RefSeq" id="WP_146525121.1">
    <property type="nucleotide sequence ID" value="NZ_SJPV01000002.1"/>
</dbReference>
<evidence type="ECO:0000313" key="2">
    <source>
        <dbReference type="EMBL" id="TWU40517.1"/>
    </source>
</evidence>
<evidence type="ECO:0000256" key="1">
    <source>
        <dbReference type="SAM" id="MobiDB-lite"/>
    </source>
</evidence>
<evidence type="ECO:0000313" key="3">
    <source>
        <dbReference type="Proteomes" id="UP000319143"/>
    </source>
</evidence>
<comment type="caution">
    <text evidence="2">The sequence shown here is derived from an EMBL/GenBank/DDBJ whole genome shotgun (WGS) entry which is preliminary data.</text>
</comment>